<dbReference type="SUPFAM" id="SSF57667">
    <property type="entry name" value="beta-beta-alpha zinc fingers"/>
    <property type="match status" value="1"/>
</dbReference>
<dbReference type="Proteomes" id="UP001164746">
    <property type="component" value="Chromosome 1"/>
</dbReference>
<dbReference type="Pfam" id="PF12756">
    <property type="entry name" value="zf-C2H2_2"/>
    <property type="match status" value="1"/>
</dbReference>
<comment type="subcellular location">
    <subcellularLocation>
        <location evidence="1">Cytoplasm</location>
    </subcellularLocation>
</comment>
<evidence type="ECO:0000259" key="8">
    <source>
        <dbReference type="PROSITE" id="PS00028"/>
    </source>
</evidence>
<evidence type="ECO:0000256" key="2">
    <source>
        <dbReference type="ARBA" id="ARBA00022490"/>
    </source>
</evidence>
<dbReference type="InterPro" id="IPR040025">
    <property type="entry name" value="Znf622/Rei1/Reh1"/>
</dbReference>
<keyword evidence="2" id="KW-0963">Cytoplasm</keyword>
<proteinExistence type="inferred from homology"/>
<name>A0ABY7DB67_MYAAR</name>
<dbReference type="InterPro" id="IPR036236">
    <property type="entry name" value="Znf_C2H2_sf"/>
</dbReference>
<evidence type="ECO:0000313" key="10">
    <source>
        <dbReference type="Proteomes" id="UP001164746"/>
    </source>
</evidence>
<sequence length="298" mass="33714">MSVYTCIACRVVFTDGETQRTHYKTDWHRYNLKRKVAELPPVSAENFRQRALNAQQTQNALDNHLNSRKHKEIAAKPKRLNTKKYALKNNEVNKSGSHGDIDVAMATGGQEEEGEDIETDSDMESVSSFGDEEGLGVNQCLFCCHGSSGLEENVQHMTEKHSFFLPDAEYLSDLEGLVTYLGQKVGVGYMCLWCNEKGKAFRSVDAAQKHMVDKGHCKLLHEGDVVLEYADFYDYRCYHRSPLPAALLQTEHQPPVSSVAERRCKDLAAVQRIKNLSRVKLGQKANKFQPHFRSQIGF</sequence>
<dbReference type="PROSITE" id="PS00028">
    <property type="entry name" value="ZINC_FINGER_C2H2_1"/>
    <property type="match status" value="1"/>
</dbReference>
<dbReference type="EMBL" id="CP111012">
    <property type="protein sequence ID" value="WAQ94148.1"/>
    <property type="molecule type" value="Genomic_DNA"/>
</dbReference>
<comment type="similarity">
    <text evidence="7">Belongs to the REI1 family.</text>
</comment>
<evidence type="ECO:0000313" key="9">
    <source>
        <dbReference type="EMBL" id="WAQ94148.1"/>
    </source>
</evidence>
<evidence type="ECO:0000256" key="3">
    <source>
        <dbReference type="ARBA" id="ARBA00022517"/>
    </source>
</evidence>
<dbReference type="PANTHER" id="PTHR13182">
    <property type="entry name" value="ZINC FINGER PROTEIN 622"/>
    <property type="match status" value="1"/>
</dbReference>
<organism evidence="9 10">
    <name type="scientific">Mya arenaria</name>
    <name type="common">Soft-shell clam</name>
    <dbReference type="NCBI Taxonomy" id="6604"/>
    <lineage>
        <taxon>Eukaryota</taxon>
        <taxon>Metazoa</taxon>
        <taxon>Spiralia</taxon>
        <taxon>Lophotrochozoa</taxon>
        <taxon>Mollusca</taxon>
        <taxon>Bivalvia</taxon>
        <taxon>Autobranchia</taxon>
        <taxon>Heteroconchia</taxon>
        <taxon>Euheterodonta</taxon>
        <taxon>Imparidentia</taxon>
        <taxon>Neoheterodontei</taxon>
        <taxon>Myida</taxon>
        <taxon>Myoidea</taxon>
        <taxon>Myidae</taxon>
        <taxon>Mya</taxon>
    </lineage>
</organism>
<evidence type="ECO:0000256" key="4">
    <source>
        <dbReference type="ARBA" id="ARBA00022723"/>
    </source>
</evidence>
<evidence type="ECO:0000256" key="6">
    <source>
        <dbReference type="ARBA" id="ARBA00022833"/>
    </source>
</evidence>
<evidence type="ECO:0000256" key="5">
    <source>
        <dbReference type="ARBA" id="ARBA00022737"/>
    </source>
</evidence>
<dbReference type="InterPro" id="IPR041661">
    <property type="entry name" value="ZN622/Rei1/Reh1_Znf-C2H2"/>
</dbReference>
<keyword evidence="3" id="KW-0690">Ribosome biogenesis</keyword>
<keyword evidence="5" id="KW-0677">Repeat</keyword>
<dbReference type="InterPro" id="IPR003604">
    <property type="entry name" value="Matrin/U1-like-C_Znf_C2H2"/>
</dbReference>
<evidence type="ECO:0000256" key="1">
    <source>
        <dbReference type="ARBA" id="ARBA00004496"/>
    </source>
</evidence>
<keyword evidence="4" id="KW-0479">Metal-binding</keyword>
<reference evidence="9" key="1">
    <citation type="submission" date="2022-11" db="EMBL/GenBank/DDBJ databases">
        <title>Centuries of genome instability and evolution in soft-shell clam transmissible cancer (bioRxiv).</title>
        <authorList>
            <person name="Hart S.F.M."/>
            <person name="Yonemitsu M.A."/>
            <person name="Giersch R.M."/>
            <person name="Beal B.F."/>
            <person name="Arriagada G."/>
            <person name="Davis B.W."/>
            <person name="Ostrander E.A."/>
            <person name="Goff S.P."/>
            <person name="Metzger M.J."/>
        </authorList>
    </citation>
    <scope>NUCLEOTIDE SEQUENCE</scope>
    <source>
        <strain evidence="9">MELC-2E11</strain>
        <tissue evidence="9">Siphon/mantle</tissue>
    </source>
</reference>
<keyword evidence="10" id="KW-1185">Reference proteome</keyword>
<keyword evidence="6" id="KW-0862">Zinc</keyword>
<feature type="domain" description="C2H2-type" evidence="8">
    <location>
        <begin position="6"/>
        <end position="28"/>
    </location>
</feature>
<dbReference type="SMART" id="SM00355">
    <property type="entry name" value="ZnF_C2H2"/>
    <property type="match status" value="3"/>
</dbReference>
<gene>
    <name evidence="9" type="ORF">MAR_006619</name>
</gene>
<dbReference type="SMART" id="SM00451">
    <property type="entry name" value="ZnF_U1"/>
    <property type="match status" value="1"/>
</dbReference>
<evidence type="ECO:0000256" key="7">
    <source>
        <dbReference type="ARBA" id="ARBA00034126"/>
    </source>
</evidence>
<dbReference type="PANTHER" id="PTHR13182:SF8">
    <property type="entry name" value="CYTOPLASMIC 60S SUBUNIT BIOGENESIS FACTOR ZNF622"/>
    <property type="match status" value="1"/>
</dbReference>
<dbReference type="InterPro" id="IPR013087">
    <property type="entry name" value="Znf_C2H2_type"/>
</dbReference>
<accession>A0ABY7DB67</accession>
<protein>
    <submittedName>
        <fullName evidence="9">ZN622-like protein</fullName>
    </submittedName>
</protein>